<evidence type="ECO:0000256" key="1">
    <source>
        <dbReference type="ARBA" id="ARBA00004236"/>
    </source>
</evidence>
<evidence type="ECO:0000256" key="4">
    <source>
        <dbReference type="ARBA" id="ARBA00022729"/>
    </source>
</evidence>
<evidence type="ECO:0000259" key="7">
    <source>
        <dbReference type="Pfam" id="PF23598"/>
    </source>
</evidence>
<dbReference type="GO" id="GO:0016301">
    <property type="term" value="F:kinase activity"/>
    <property type="evidence" value="ECO:0007669"/>
    <property type="project" value="UniProtKB-KW"/>
</dbReference>
<keyword evidence="6" id="KW-0472">Membrane</keyword>
<dbReference type="PANTHER" id="PTHR48064">
    <property type="entry name" value="OS01G0750400 PROTEIN"/>
    <property type="match status" value="1"/>
</dbReference>
<organism evidence="8 9">
    <name type="scientific">Striga asiatica</name>
    <name type="common">Asiatic witchweed</name>
    <name type="synonym">Buchnera asiatica</name>
    <dbReference type="NCBI Taxonomy" id="4170"/>
    <lineage>
        <taxon>Eukaryota</taxon>
        <taxon>Viridiplantae</taxon>
        <taxon>Streptophyta</taxon>
        <taxon>Embryophyta</taxon>
        <taxon>Tracheophyta</taxon>
        <taxon>Spermatophyta</taxon>
        <taxon>Magnoliopsida</taxon>
        <taxon>eudicotyledons</taxon>
        <taxon>Gunneridae</taxon>
        <taxon>Pentapetalae</taxon>
        <taxon>asterids</taxon>
        <taxon>lamiids</taxon>
        <taxon>Lamiales</taxon>
        <taxon>Orobanchaceae</taxon>
        <taxon>Buchnereae</taxon>
        <taxon>Striga</taxon>
    </lineage>
</organism>
<dbReference type="Pfam" id="PF23598">
    <property type="entry name" value="LRR_14"/>
    <property type="match status" value="1"/>
</dbReference>
<dbReference type="EMBL" id="BKCP01004516">
    <property type="protein sequence ID" value="GER31916.1"/>
    <property type="molecule type" value="Genomic_DNA"/>
</dbReference>
<comment type="caution">
    <text evidence="8">The sequence shown here is derived from an EMBL/GenBank/DDBJ whole genome shotgun (WGS) entry which is preliminary data.</text>
</comment>
<dbReference type="PANTHER" id="PTHR48064:SF1">
    <property type="entry name" value="RECEPTOR-LIKE PROTEIN 51-RELATED"/>
    <property type="match status" value="1"/>
</dbReference>
<comment type="subcellular location">
    <subcellularLocation>
        <location evidence="1">Cell membrane</location>
    </subcellularLocation>
</comment>
<keyword evidence="3" id="KW-0433">Leucine-rich repeat</keyword>
<evidence type="ECO:0000256" key="6">
    <source>
        <dbReference type="ARBA" id="ARBA00023136"/>
    </source>
</evidence>
<gene>
    <name evidence="8" type="ORF">STAS_07951</name>
</gene>
<keyword evidence="2" id="KW-1003">Cell membrane</keyword>
<dbReference type="Gene3D" id="3.80.10.10">
    <property type="entry name" value="Ribonuclease Inhibitor"/>
    <property type="match status" value="4"/>
</dbReference>
<keyword evidence="5" id="KW-0677">Repeat</keyword>
<proteinExistence type="predicted"/>
<keyword evidence="4" id="KW-0732">Signal</keyword>
<dbReference type="InterPro" id="IPR053038">
    <property type="entry name" value="RLP_Defense"/>
</dbReference>
<keyword evidence="8" id="KW-0675">Receptor</keyword>
<evidence type="ECO:0000313" key="9">
    <source>
        <dbReference type="Proteomes" id="UP000325081"/>
    </source>
</evidence>
<keyword evidence="9" id="KW-1185">Reference proteome</keyword>
<reference evidence="9" key="1">
    <citation type="journal article" date="2019" name="Curr. Biol.">
        <title>Genome Sequence of Striga asiatica Provides Insight into the Evolution of Plant Parasitism.</title>
        <authorList>
            <person name="Yoshida S."/>
            <person name="Kim S."/>
            <person name="Wafula E.K."/>
            <person name="Tanskanen J."/>
            <person name="Kim Y.M."/>
            <person name="Honaas L."/>
            <person name="Yang Z."/>
            <person name="Spallek T."/>
            <person name="Conn C.E."/>
            <person name="Ichihashi Y."/>
            <person name="Cheong K."/>
            <person name="Cui S."/>
            <person name="Der J.P."/>
            <person name="Gundlach H."/>
            <person name="Jiao Y."/>
            <person name="Hori C."/>
            <person name="Ishida J.K."/>
            <person name="Kasahara H."/>
            <person name="Kiba T."/>
            <person name="Kim M.S."/>
            <person name="Koo N."/>
            <person name="Laohavisit A."/>
            <person name="Lee Y.H."/>
            <person name="Lumba S."/>
            <person name="McCourt P."/>
            <person name="Mortimer J.C."/>
            <person name="Mutuku J.M."/>
            <person name="Nomura T."/>
            <person name="Sasaki-Sekimoto Y."/>
            <person name="Seto Y."/>
            <person name="Wang Y."/>
            <person name="Wakatake T."/>
            <person name="Sakakibara H."/>
            <person name="Demura T."/>
            <person name="Yamaguchi S."/>
            <person name="Yoneyama K."/>
            <person name="Manabe R.I."/>
            <person name="Nelson D.C."/>
            <person name="Schulman A.H."/>
            <person name="Timko M.P."/>
            <person name="dePamphilis C.W."/>
            <person name="Choi D."/>
            <person name="Shirasu K."/>
        </authorList>
    </citation>
    <scope>NUCLEOTIDE SEQUENCE [LARGE SCALE GENOMIC DNA]</scope>
    <source>
        <strain evidence="9">cv. UVA1</strain>
    </source>
</reference>
<feature type="non-terminal residue" evidence="8">
    <location>
        <position position="579"/>
    </location>
</feature>
<evidence type="ECO:0000256" key="5">
    <source>
        <dbReference type="ARBA" id="ARBA00022737"/>
    </source>
</evidence>
<evidence type="ECO:0000313" key="8">
    <source>
        <dbReference type="EMBL" id="GER31916.1"/>
    </source>
</evidence>
<dbReference type="SUPFAM" id="SSF52058">
    <property type="entry name" value="L domain-like"/>
    <property type="match status" value="1"/>
</dbReference>
<dbReference type="FunFam" id="3.80.10.10:FF:000269">
    <property type="entry name" value="Piriformospora indica-insensitive protein 2"/>
    <property type="match status" value="1"/>
</dbReference>
<dbReference type="PRINTS" id="PR00019">
    <property type="entry name" value="LEURICHRPT"/>
</dbReference>
<accession>A0A5A7PH13</accession>
<evidence type="ECO:0000256" key="2">
    <source>
        <dbReference type="ARBA" id="ARBA00022475"/>
    </source>
</evidence>
<keyword evidence="8" id="KW-0808">Transferase</keyword>
<dbReference type="Proteomes" id="UP000325081">
    <property type="component" value="Unassembled WGS sequence"/>
</dbReference>
<dbReference type="InterPro" id="IPR055414">
    <property type="entry name" value="LRR_R13L4/SHOC2-like"/>
</dbReference>
<sequence length="579" mass="63566">MDIKNGFTGTEDCMPECSLTSNPCNWSNIDCDHSGFVVVIDLTQNCKKLEGVLVDFTEGLVNLTHLNSLYLNLGLRTVMKKLKALGFSIFVLCLFCLSGACNGEDENVGALMEKTEQDALYSTIQDFVGKWWNGSDLYPDPCGWTPIQGVSCDLFDGFWYVTELNIGPFHDNSLACAPNVEFSPHLFALRHLKSLSFFNCFVLPRQHPVSIPAEGWESIAETLQSLEFRSNNGLTGNIPVNFGELTNLQSLVLTENELTGELPQSMGNLVNLRRLNLARNYFSGKIPDTLGRLNRLLILDFGQNSLSGILPLTFGGLTSLLKLDLSQNRLTGKIPPDFANLKELTLLDLSSNNISGGLSQSLEEMKSLQELVLSNNPIGGDLMGLDWTKLKGLVALDLANMGLAGAIPGSIAELSGLRFLGLNDNKLSGNIPRNLARLPNLSAMYVHGNNLTGQLEFPGLFYGKMRWRFGAWDNPNLCYPVGLIKSSYVPFGVKQCDEEEGIMRFEAGLDDNNKAKLGQNVKWKSTGAALGFSGFGSCGLGLLVEYMKIGDIADMGLSLLSLWQCAMVLNELKRKEQRD</sequence>
<protein>
    <submittedName>
        <fullName evidence="8">Leucine-rich repeat receptor-like protein kinase family protein</fullName>
    </submittedName>
</protein>
<evidence type="ECO:0000256" key="3">
    <source>
        <dbReference type="ARBA" id="ARBA00022614"/>
    </source>
</evidence>
<dbReference type="GO" id="GO:0051707">
    <property type="term" value="P:response to other organism"/>
    <property type="evidence" value="ECO:0007669"/>
    <property type="project" value="UniProtKB-ARBA"/>
</dbReference>
<dbReference type="AlphaFoldDB" id="A0A5A7PH13"/>
<dbReference type="InterPro" id="IPR003591">
    <property type="entry name" value="Leu-rich_rpt_typical-subtyp"/>
</dbReference>
<keyword evidence="8" id="KW-0418">Kinase</keyword>
<dbReference type="SMART" id="SM00369">
    <property type="entry name" value="LRR_TYP"/>
    <property type="match status" value="5"/>
</dbReference>
<name>A0A5A7PH13_STRAF</name>
<dbReference type="InterPro" id="IPR032675">
    <property type="entry name" value="LRR_dom_sf"/>
</dbReference>
<dbReference type="GO" id="GO:0005886">
    <property type="term" value="C:plasma membrane"/>
    <property type="evidence" value="ECO:0007669"/>
    <property type="project" value="UniProtKB-SubCell"/>
</dbReference>
<dbReference type="FunFam" id="3.80.10.10:FF:000299">
    <property type="entry name" value="Piriformospora indica-insensitive protein 2"/>
    <property type="match status" value="1"/>
</dbReference>
<dbReference type="OrthoDB" id="676979at2759"/>
<feature type="domain" description="Disease resistance R13L4/SHOC-2-like LRR" evidence="7">
    <location>
        <begin position="231"/>
        <end position="454"/>
    </location>
</feature>